<name>A0A6B3ND97_9CYAN</name>
<organism evidence="1">
    <name type="scientific">Symploca sp. SIO1C4</name>
    <dbReference type="NCBI Taxonomy" id="2607765"/>
    <lineage>
        <taxon>Bacteria</taxon>
        <taxon>Bacillati</taxon>
        <taxon>Cyanobacteriota</taxon>
        <taxon>Cyanophyceae</taxon>
        <taxon>Coleofasciculales</taxon>
        <taxon>Coleofasciculaceae</taxon>
        <taxon>Symploca</taxon>
    </lineage>
</organism>
<evidence type="ECO:0000313" key="1">
    <source>
        <dbReference type="EMBL" id="NER27108.1"/>
    </source>
</evidence>
<proteinExistence type="predicted"/>
<gene>
    <name evidence="1" type="ORF">F6J89_05590</name>
</gene>
<dbReference type="InterPro" id="IPR017133">
    <property type="entry name" value="PvcA"/>
</dbReference>
<dbReference type="PANTHER" id="PTHR37285">
    <property type="entry name" value="SPORE WALL MATURATION PROTEIN DIT1"/>
    <property type="match status" value="1"/>
</dbReference>
<protein>
    <submittedName>
        <fullName evidence="1">L-tyrosine/L-tryptophan isonitrile synthase family protein</fullName>
    </submittedName>
</protein>
<dbReference type="Pfam" id="PF05141">
    <property type="entry name" value="DIT1_PvcA"/>
    <property type="match status" value="1"/>
</dbReference>
<reference evidence="1" key="1">
    <citation type="submission" date="2019-11" db="EMBL/GenBank/DDBJ databases">
        <title>Genomic insights into an expanded diversity of filamentous marine cyanobacteria reveals the extraordinary biosynthetic potential of Moorea and Okeania.</title>
        <authorList>
            <person name="Ferreira Leao T."/>
            <person name="Wang M."/>
            <person name="Moss N."/>
            <person name="Da Silva R."/>
            <person name="Sanders J."/>
            <person name="Nurk S."/>
            <person name="Gurevich A."/>
            <person name="Humphrey G."/>
            <person name="Reher R."/>
            <person name="Zhu Q."/>
            <person name="Belda-Ferre P."/>
            <person name="Glukhov E."/>
            <person name="Rex R."/>
            <person name="Dorrestein P.C."/>
            <person name="Knight R."/>
            <person name="Pevzner P."/>
            <person name="Gerwick W.H."/>
            <person name="Gerwick L."/>
        </authorList>
    </citation>
    <scope>NUCLEOTIDE SEQUENCE</scope>
    <source>
        <strain evidence="1">SIO1C4</strain>
    </source>
</reference>
<comment type="caution">
    <text evidence="1">The sequence shown here is derived from an EMBL/GenBank/DDBJ whole genome shotgun (WGS) entry which is preliminary data.</text>
</comment>
<dbReference type="PANTHER" id="PTHR37285:SF5">
    <property type="entry name" value="SPORE WALL MATURATION PROTEIN DIT1"/>
    <property type="match status" value="1"/>
</dbReference>
<dbReference type="InterPro" id="IPR007817">
    <property type="entry name" value="Isocyanide_synthase_DIT1"/>
</dbReference>
<sequence>MTRVIDRAKSKMIGEQILNHLFCYRRLWSETDPCAQEPCSSCLVPHLQKIESFIEQEKPIHFVLPAFPAKSPNKTKVLGSLPDMGERISLQFLQSLCVQIQDFYAPGAQITICSDGRVFSDLVCVNDEDVTAYGKEIKNILDDIGADAINIFNLEGIFAGLSCDDIRQKLVLNYADSLETIRCRVKNDPNERNLFNGIHRFLFEDYLFLQPSKSRNRLRNESKKSAYGVIQRSHAWSDLIAEQFPHTIRLSIHPQPVHSEKIGIHMIKTQDAWATPWHNVAVYDGKQFLLMKRSEAESMGASLVWCNNRPSHFILSDTPNSPLQE</sequence>
<dbReference type="PIRSF" id="PIRSF037196">
    <property type="entry name" value="Pyoverdine_chromoph_PvcA"/>
    <property type="match status" value="1"/>
</dbReference>
<dbReference type="AlphaFoldDB" id="A0A6B3ND97"/>
<accession>A0A6B3ND97</accession>
<dbReference type="Gene3D" id="3.30.60.140">
    <property type="match status" value="1"/>
</dbReference>
<dbReference type="EMBL" id="JAAHFQ010000073">
    <property type="protein sequence ID" value="NER27108.1"/>
    <property type="molecule type" value="Genomic_DNA"/>
</dbReference>